<dbReference type="PANTHER" id="PTHR45615:SF80">
    <property type="entry name" value="GRIP DOMAIN-CONTAINING PROTEIN"/>
    <property type="match status" value="1"/>
</dbReference>
<gene>
    <name evidence="2" type="ORF">BJ554DRAFT_973</name>
</gene>
<feature type="compositionally biased region" description="Polar residues" evidence="1">
    <location>
        <begin position="641"/>
        <end position="650"/>
    </location>
</feature>
<keyword evidence="3" id="KW-1185">Reference proteome</keyword>
<feature type="non-terminal residue" evidence="2">
    <location>
        <position position="666"/>
    </location>
</feature>
<feature type="compositionally biased region" description="Basic and acidic residues" evidence="1">
    <location>
        <begin position="33"/>
        <end position="51"/>
    </location>
</feature>
<feature type="compositionally biased region" description="Polar residues" evidence="1">
    <location>
        <begin position="1"/>
        <end position="19"/>
    </location>
</feature>
<dbReference type="Proteomes" id="UP000673691">
    <property type="component" value="Unassembled WGS sequence"/>
</dbReference>
<organism evidence="2 3">
    <name type="scientific">Olpidium bornovanus</name>
    <dbReference type="NCBI Taxonomy" id="278681"/>
    <lineage>
        <taxon>Eukaryota</taxon>
        <taxon>Fungi</taxon>
        <taxon>Fungi incertae sedis</taxon>
        <taxon>Olpidiomycota</taxon>
        <taxon>Olpidiomycotina</taxon>
        <taxon>Olpidiomycetes</taxon>
        <taxon>Olpidiales</taxon>
        <taxon>Olpidiaceae</taxon>
        <taxon>Olpidium</taxon>
    </lineage>
</organism>
<dbReference type="EMBL" id="JAEFCI010007982">
    <property type="protein sequence ID" value="KAG5458748.1"/>
    <property type="molecule type" value="Genomic_DNA"/>
</dbReference>
<name>A0A8H7ZTG1_9FUNG</name>
<feature type="region of interest" description="Disordered" evidence="1">
    <location>
        <begin position="1"/>
        <end position="221"/>
    </location>
</feature>
<comment type="caution">
    <text evidence="2">The sequence shown here is derived from an EMBL/GenBank/DDBJ whole genome shotgun (WGS) entry which is preliminary data.</text>
</comment>
<evidence type="ECO:0000313" key="2">
    <source>
        <dbReference type="EMBL" id="KAG5458748.1"/>
    </source>
</evidence>
<feature type="non-terminal residue" evidence="2">
    <location>
        <position position="1"/>
    </location>
</feature>
<feature type="region of interest" description="Disordered" evidence="1">
    <location>
        <begin position="639"/>
        <end position="666"/>
    </location>
</feature>
<accession>A0A8H7ZTG1</accession>
<reference evidence="2 3" key="1">
    <citation type="journal article" name="Sci. Rep.">
        <title>Genome-scale phylogenetic analyses confirm Olpidium as the closest living zoosporic fungus to the non-flagellated, terrestrial fungi.</title>
        <authorList>
            <person name="Chang Y."/>
            <person name="Rochon D."/>
            <person name="Sekimoto S."/>
            <person name="Wang Y."/>
            <person name="Chovatia M."/>
            <person name="Sandor L."/>
            <person name="Salamov A."/>
            <person name="Grigoriev I.V."/>
            <person name="Stajich J.E."/>
            <person name="Spatafora J.W."/>
        </authorList>
    </citation>
    <scope>NUCLEOTIDE SEQUENCE [LARGE SCALE GENOMIC DNA]</scope>
    <source>
        <strain evidence="2">S191</strain>
    </source>
</reference>
<sequence>GGISYDSLTTGATPENGSGRSIAYDGPDQRSIASKEKRLSRTSRELAHGESWESLPLSRETSKSSRIGGITRRASDDARFPIHGGGYTSTFDSAELGEQGLRSTSSAGGPCRSGSAKRVGSASSLDERYQLTPPDGDFSGGARDSWRSAKKRDRDFDGKHARGNSPTTRRSPPEELHVRTTTERDNAGLTTPVTPAPGTHPRLGDLESESNGASGERRLEVEVDKLRARLEDVERAHEETKRRLEEEKERFSAVNKCLDEEREQSDAARRRLNEERERNDVAKRRAEEEFDREIFQLQQELRKARNVGEEAAQQIATLQAELKQALHVAQQSSSLATQTRQQLDWANNELESQRTQLAQTAETVALVKRQADGLRRESEALQKDNTTLVDSLKDLKHQMESQSTKAKAEIDRLKAFESMVPALTESRDKLDARLAELTAESNKNAKEAASKIASLEREVKQIRGSLKAERGQGKGVAEALLEEQNARNRAEGERKEAIEERDKLLLRVKQTEEELQNARKRIAALTKEAEDAEMWASESSAVRAVLEEKVATLTAMSEQPVKDDSGRQLLESEVQRLLAVVENGRNANAMRDVENRKAAQAMVELEANLTHIRRLHERGIELRQVAEKEITDLRSELTAAKQETSAVNTQLKEERSKNRTLSDTWA</sequence>
<proteinExistence type="predicted"/>
<protein>
    <submittedName>
        <fullName evidence="2">Uncharacterized protein</fullName>
    </submittedName>
</protein>
<dbReference type="PANTHER" id="PTHR45615">
    <property type="entry name" value="MYOSIN HEAVY CHAIN, NON-MUSCLE"/>
    <property type="match status" value="1"/>
</dbReference>
<feature type="compositionally biased region" description="Basic and acidic residues" evidence="1">
    <location>
        <begin position="144"/>
        <end position="160"/>
    </location>
</feature>
<evidence type="ECO:0000256" key="1">
    <source>
        <dbReference type="SAM" id="MobiDB-lite"/>
    </source>
</evidence>
<dbReference type="Gene3D" id="1.10.287.1490">
    <property type="match status" value="1"/>
</dbReference>
<dbReference type="AlphaFoldDB" id="A0A8H7ZTG1"/>
<feature type="compositionally biased region" description="Basic and acidic residues" evidence="1">
    <location>
        <begin position="264"/>
        <end position="285"/>
    </location>
</feature>
<evidence type="ECO:0000313" key="3">
    <source>
        <dbReference type="Proteomes" id="UP000673691"/>
    </source>
</evidence>
<feature type="region of interest" description="Disordered" evidence="1">
    <location>
        <begin position="260"/>
        <end position="285"/>
    </location>
</feature>
<feature type="compositionally biased region" description="Basic and acidic residues" evidence="1">
    <location>
        <begin position="171"/>
        <end position="186"/>
    </location>
</feature>